<sequence length="115" mass="12590">MPSAWTAATARPSPSKLPPSHLTRSPFIETLEARFGPGTAKAPHPVEWLSDNGPVYTAKDTRDFGLALGRRECTTPSYSPQSNGMAETFAKTFKRNYVYVNELRSAAHVLTQLPA</sequence>
<name>A0ABR9PTY0_9BACT</name>
<keyword evidence="4" id="KW-1185">Reference proteome</keyword>
<evidence type="ECO:0000256" key="1">
    <source>
        <dbReference type="SAM" id="MobiDB-lite"/>
    </source>
</evidence>
<dbReference type="InterPro" id="IPR012337">
    <property type="entry name" value="RNaseH-like_sf"/>
</dbReference>
<dbReference type="EMBL" id="JAAIYO010000008">
    <property type="protein sequence ID" value="MBE4751371.1"/>
    <property type="molecule type" value="Genomic_DNA"/>
</dbReference>
<reference evidence="3 4" key="1">
    <citation type="submission" date="2020-02" db="EMBL/GenBank/DDBJ databases">
        <authorList>
            <person name="Babadi Z.K."/>
            <person name="Risdian C."/>
            <person name="Ebrahimipour G.H."/>
            <person name="Wink J."/>
        </authorList>
    </citation>
    <scope>NUCLEOTIDE SEQUENCE [LARGE SCALE GENOMIC DNA]</scope>
    <source>
        <strain evidence="3 4">ZKHCc1 1396</strain>
    </source>
</reference>
<comment type="caution">
    <text evidence="3">The sequence shown here is derived from an EMBL/GenBank/DDBJ whole genome shotgun (WGS) entry which is preliminary data.</text>
</comment>
<dbReference type="InterPro" id="IPR001584">
    <property type="entry name" value="Integrase_cat-core"/>
</dbReference>
<evidence type="ECO:0000259" key="2">
    <source>
        <dbReference type="PROSITE" id="PS50994"/>
    </source>
</evidence>
<protein>
    <submittedName>
        <fullName evidence="3">DDE-type integrase/transposase/recombinase</fullName>
    </submittedName>
</protein>
<evidence type="ECO:0000313" key="3">
    <source>
        <dbReference type="EMBL" id="MBE4751371.1"/>
    </source>
</evidence>
<dbReference type="InterPro" id="IPR036397">
    <property type="entry name" value="RNaseH_sf"/>
</dbReference>
<evidence type="ECO:0000313" key="4">
    <source>
        <dbReference type="Proteomes" id="UP001516472"/>
    </source>
</evidence>
<accession>A0ABR9PTY0</accession>
<dbReference type="Proteomes" id="UP001516472">
    <property type="component" value="Unassembled WGS sequence"/>
</dbReference>
<dbReference type="Gene3D" id="3.30.420.10">
    <property type="entry name" value="Ribonuclease H-like superfamily/Ribonuclease H"/>
    <property type="match status" value="1"/>
</dbReference>
<gene>
    <name evidence="3" type="ORF">G4177_24660</name>
</gene>
<feature type="domain" description="Integrase catalytic" evidence="2">
    <location>
        <begin position="45"/>
        <end position="115"/>
    </location>
</feature>
<dbReference type="RefSeq" id="WP_193428584.1">
    <property type="nucleotide sequence ID" value="NZ_CBCSIP010000065.1"/>
</dbReference>
<organism evidence="3 4">
    <name type="scientific">Corallococcus soli</name>
    <dbReference type="NCBI Taxonomy" id="2710757"/>
    <lineage>
        <taxon>Bacteria</taxon>
        <taxon>Pseudomonadati</taxon>
        <taxon>Myxococcota</taxon>
        <taxon>Myxococcia</taxon>
        <taxon>Myxococcales</taxon>
        <taxon>Cystobacterineae</taxon>
        <taxon>Myxococcaceae</taxon>
        <taxon>Corallococcus</taxon>
    </lineage>
</organism>
<feature type="region of interest" description="Disordered" evidence="1">
    <location>
        <begin position="1"/>
        <end position="23"/>
    </location>
</feature>
<dbReference type="SUPFAM" id="SSF53098">
    <property type="entry name" value="Ribonuclease H-like"/>
    <property type="match status" value="1"/>
</dbReference>
<dbReference type="PROSITE" id="PS50994">
    <property type="entry name" value="INTEGRASE"/>
    <property type="match status" value="1"/>
</dbReference>
<proteinExistence type="predicted"/>